<accession>A0A1R0GMU0</accession>
<organism evidence="1 2">
    <name type="scientific">Smittium mucronatum</name>
    <dbReference type="NCBI Taxonomy" id="133383"/>
    <lineage>
        <taxon>Eukaryota</taxon>
        <taxon>Fungi</taxon>
        <taxon>Fungi incertae sedis</taxon>
        <taxon>Zoopagomycota</taxon>
        <taxon>Kickxellomycotina</taxon>
        <taxon>Harpellomycetes</taxon>
        <taxon>Harpellales</taxon>
        <taxon>Legeriomycetaceae</taxon>
        <taxon>Smittium</taxon>
    </lineage>
</organism>
<gene>
    <name evidence="1" type="ORF">AYI68_g7753</name>
</gene>
<reference evidence="1 2" key="1">
    <citation type="journal article" date="2016" name="Mol. Biol. Evol.">
        <title>Genome-Wide Survey of Gut Fungi (Harpellales) Reveals the First Horizontally Transferred Ubiquitin Gene from a Mosquito Host.</title>
        <authorList>
            <person name="Wang Y."/>
            <person name="White M.M."/>
            <person name="Kvist S."/>
            <person name="Moncalvo J.M."/>
        </authorList>
    </citation>
    <scope>NUCLEOTIDE SEQUENCE [LARGE SCALE GENOMIC DNA]</scope>
    <source>
        <strain evidence="1 2">ALG-7-W6</strain>
    </source>
</reference>
<dbReference type="AlphaFoldDB" id="A0A1R0GMU0"/>
<keyword evidence="2" id="KW-1185">Reference proteome</keyword>
<name>A0A1R0GMU0_9FUNG</name>
<sequence>MDKIFGIAAIKLIQAEKDRSDPHLLWACVLLSAFHRKYFDQQESEYLMIRKFKFYKLDDFSHFKSSYNSEEIEFARRVWWCRYILSTTTSIFTAGFQEIDERDIFVNLPSNDFKWRYGGFVNSCDPELSSINNFANTSPDSSFPPDNFSTLLELHILFSKVYKFTSNRWIKKDRPGGQSDFKFYFLKTKIELFQSKIDKNYSDDILTGKHGDFNLFPGLSLIRATDSFSFCYLIKQLFRITIIFFYQSELARSERDLLNSERIKAAKVKCLNASIDMSRTFLWKCNEIPKKIWNCTMFSWKMWGVCILINSCFILENEGEEPSNPLYSYFLNRYIESSKGSQIEPFIELFSRTLYDTKKREFMKYRHDHLINCLMSTYSITPKDLSPWIIPKYSSFIKFKCCFQISTLEKDLKVHYLGPTTYCQLFGALE</sequence>
<evidence type="ECO:0000313" key="1">
    <source>
        <dbReference type="EMBL" id="OLY78202.1"/>
    </source>
</evidence>
<dbReference type="Proteomes" id="UP000187455">
    <property type="component" value="Unassembled WGS sequence"/>
</dbReference>
<dbReference type="CDD" id="cd12148">
    <property type="entry name" value="fungal_TF_MHR"/>
    <property type="match status" value="1"/>
</dbReference>
<dbReference type="EMBL" id="LSSL01006996">
    <property type="protein sequence ID" value="OLY78202.1"/>
    <property type="molecule type" value="Genomic_DNA"/>
</dbReference>
<dbReference type="OrthoDB" id="5545378at2759"/>
<proteinExistence type="predicted"/>
<evidence type="ECO:0008006" key="3">
    <source>
        <dbReference type="Google" id="ProtNLM"/>
    </source>
</evidence>
<comment type="caution">
    <text evidence="1">The sequence shown here is derived from an EMBL/GenBank/DDBJ whole genome shotgun (WGS) entry which is preliminary data.</text>
</comment>
<evidence type="ECO:0000313" key="2">
    <source>
        <dbReference type="Proteomes" id="UP000187455"/>
    </source>
</evidence>
<protein>
    <recommendedName>
        <fullName evidence="3">Transcription factor domain-containing protein</fullName>
    </recommendedName>
</protein>